<dbReference type="SMART" id="SM00086">
    <property type="entry name" value="PAC"/>
    <property type="match status" value="2"/>
</dbReference>
<keyword evidence="5" id="KW-0418">Kinase</keyword>
<dbReference type="InterPro" id="IPR000700">
    <property type="entry name" value="PAS-assoc_C"/>
</dbReference>
<dbReference type="SUPFAM" id="SSF55785">
    <property type="entry name" value="PYP-like sensor domain (PAS domain)"/>
    <property type="match status" value="2"/>
</dbReference>
<feature type="transmembrane region" description="Helical" evidence="6">
    <location>
        <begin position="18"/>
        <end position="37"/>
    </location>
</feature>
<feature type="transmembrane region" description="Helical" evidence="6">
    <location>
        <begin position="258"/>
        <end position="281"/>
    </location>
</feature>
<dbReference type="InterPro" id="IPR006189">
    <property type="entry name" value="CHASE_dom"/>
</dbReference>
<dbReference type="InterPro" id="IPR003594">
    <property type="entry name" value="HATPase_dom"/>
</dbReference>
<reference evidence="12" key="1">
    <citation type="journal article" date="2019" name="Int. J. Syst. Evol. Microbiol.">
        <title>The Global Catalogue of Microorganisms (GCM) 10K type strain sequencing project: providing services to taxonomists for standard genome sequencing and annotation.</title>
        <authorList>
            <consortium name="The Broad Institute Genomics Platform"/>
            <consortium name="The Broad Institute Genome Sequencing Center for Infectious Disease"/>
            <person name="Wu L."/>
            <person name="Ma J."/>
        </authorList>
    </citation>
    <scope>NUCLEOTIDE SEQUENCE [LARGE SCALE GENOMIC DNA]</scope>
    <source>
        <strain evidence="12">KCTC 52925</strain>
    </source>
</reference>
<name>A0ABW5X8S9_9FLAO</name>
<keyword evidence="6" id="KW-1133">Transmembrane helix</keyword>
<evidence type="ECO:0000256" key="5">
    <source>
        <dbReference type="ARBA" id="ARBA00022777"/>
    </source>
</evidence>
<dbReference type="InterPro" id="IPR005467">
    <property type="entry name" value="His_kinase_dom"/>
</dbReference>
<evidence type="ECO:0000256" key="4">
    <source>
        <dbReference type="ARBA" id="ARBA00022679"/>
    </source>
</evidence>
<sequence length="783" mass="89313">MANNNVKSSHNVFSRRPVITAVLIFLFLLIIGFFILWQRYQILIEQRLNEMSVITEVVEQNIAQTLKTGSSAALSLALQIDDNGDIKNFEEVASQLVDNNPNLDGVETVPDGIIKQVYPYEENKDAINYNILEDPDKRGEALKAIQEKKMFFAGPFELRQGGLAIIGRLPVFIKNEFWGFSAVIIHFDNLIENSGIKELGNGKYDFQFSKLHPVTGEEEFFLERSDNLDLSYSETINLPDGEWNIYVIPTKPQEPFNVLLPVAILIALFSGLFGWFIYYVLRQPGILSQKVKEQSGKLAQSELRFRTIFNQAAIGMMRVDSKTGMILEANQQCKDLLGYSDEELIKLDYRAVSHPEDTGTNTSMMEKLRNNEIREYSLQKRLIRKNGKYLWVNLNVSALWPKGEEATSHIAIIEDISAQIAAKQKLIENEKRFRSLVENSNEIILIINVQGEAIYFTPSLKRITGYDSLSLSGADIFSMIHPQEKESVLEKFMEANENPGTPITDVVMRMKTKFDNYIWVNATITNLLNEKSIDGYVVNLRDVTGKMEAEINLNKSYDFVMEQNKRLLNFAYIVSHNLRSHSSNFQSILELYEIDGNKDDKTCYINMLHKVSENLNQSLHDLNEVVSINTNLNIVAAPIKVRDYLIKSIDVLSLQIDRKRGKIINDIPEEMVVNFNPAYMESILLNFITNALRYSHQERDPVIKISAEKISDKWIMEIRDNGIGIDLDKYGEKVFGLYQTFTSNAESRGVGLFISKNQIEAMGGEIKIESCINKGTIFKILFK</sequence>
<evidence type="ECO:0000256" key="2">
    <source>
        <dbReference type="ARBA" id="ARBA00012438"/>
    </source>
</evidence>
<protein>
    <recommendedName>
        <fullName evidence="2">histidine kinase</fullName>
        <ecNumber evidence="2">2.7.13.3</ecNumber>
    </recommendedName>
</protein>
<dbReference type="PANTHER" id="PTHR43304:SF1">
    <property type="entry name" value="PAC DOMAIN-CONTAINING PROTEIN"/>
    <property type="match status" value="1"/>
</dbReference>
<evidence type="ECO:0000259" key="9">
    <source>
        <dbReference type="PROSITE" id="PS50113"/>
    </source>
</evidence>
<dbReference type="Proteomes" id="UP001597438">
    <property type="component" value="Unassembled WGS sequence"/>
</dbReference>
<dbReference type="SMART" id="SM00091">
    <property type="entry name" value="PAS"/>
    <property type="match status" value="2"/>
</dbReference>
<evidence type="ECO:0000256" key="1">
    <source>
        <dbReference type="ARBA" id="ARBA00000085"/>
    </source>
</evidence>
<gene>
    <name evidence="11" type="ORF">ACFSYS_16515</name>
</gene>
<comment type="catalytic activity">
    <reaction evidence="1">
        <text>ATP + protein L-histidine = ADP + protein N-phospho-L-histidine.</text>
        <dbReference type="EC" id="2.7.13.3"/>
    </reaction>
</comment>
<feature type="domain" description="PAS" evidence="8">
    <location>
        <begin position="429"/>
        <end position="499"/>
    </location>
</feature>
<evidence type="ECO:0000313" key="12">
    <source>
        <dbReference type="Proteomes" id="UP001597438"/>
    </source>
</evidence>
<keyword evidence="12" id="KW-1185">Reference proteome</keyword>
<dbReference type="CDD" id="cd00130">
    <property type="entry name" value="PAS"/>
    <property type="match status" value="2"/>
</dbReference>
<keyword evidence="3" id="KW-0597">Phosphoprotein</keyword>
<keyword evidence="6" id="KW-0812">Transmembrane</keyword>
<feature type="domain" description="Histidine kinase" evidence="7">
    <location>
        <begin position="573"/>
        <end position="783"/>
    </location>
</feature>
<dbReference type="PROSITE" id="PS50112">
    <property type="entry name" value="PAS"/>
    <property type="match status" value="2"/>
</dbReference>
<accession>A0ABW5X8S9</accession>
<dbReference type="InterPro" id="IPR004358">
    <property type="entry name" value="Sig_transdc_His_kin-like_C"/>
</dbReference>
<keyword evidence="4" id="KW-0808">Transferase</keyword>
<dbReference type="SMART" id="SM01079">
    <property type="entry name" value="CHASE"/>
    <property type="match status" value="1"/>
</dbReference>
<dbReference type="PROSITE" id="PS50113">
    <property type="entry name" value="PAC"/>
    <property type="match status" value="1"/>
</dbReference>
<dbReference type="InterPro" id="IPR035965">
    <property type="entry name" value="PAS-like_dom_sf"/>
</dbReference>
<organism evidence="11 12">
    <name type="scientific">Christiangramia antarctica</name>
    <dbReference type="NCBI Taxonomy" id="2058158"/>
    <lineage>
        <taxon>Bacteria</taxon>
        <taxon>Pseudomonadati</taxon>
        <taxon>Bacteroidota</taxon>
        <taxon>Flavobacteriia</taxon>
        <taxon>Flavobacteriales</taxon>
        <taxon>Flavobacteriaceae</taxon>
        <taxon>Christiangramia</taxon>
    </lineage>
</organism>
<feature type="domain" description="PAC" evidence="9">
    <location>
        <begin position="376"/>
        <end position="428"/>
    </location>
</feature>
<evidence type="ECO:0000259" key="8">
    <source>
        <dbReference type="PROSITE" id="PS50112"/>
    </source>
</evidence>
<dbReference type="InterPro" id="IPR036890">
    <property type="entry name" value="HATPase_C_sf"/>
</dbReference>
<dbReference type="PROSITE" id="PS50109">
    <property type="entry name" value="HIS_KIN"/>
    <property type="match status" value="1"/>
</dbReference>
<keyword evidence="6" id="KW-0472">Membrane</keyword>
<dbReference type="InterPro" id="IPR052162">
    <property type="entry name" value="Sensor_kinase/Photoreceptor"/>
</dbReference>
<evidence type="ECO:0000256" key="3">
    <source>
        <dbReference type="ARBA" id="ARBA00022553"/>
    </source>
</evidence>
<dbReference type="RefSeq" id="WP_251740040.1">
    <property type="nucleotide sequence ID" value="NZ_JBHUOJ010000037.1"/>
</dbReference>
<dbReference type="Pfam" id="PF02518">
    <property type="entry name" value="HATPase_c"/>
    <property type="match status" value="1"/>
</dbReference>
<dbReference type="PRINTS" id="PR00344">
    <property type="entry name" value="BCTRLSENSOR"/>
</dbReference>
<dbReference type="Gene3D" id="3.30.565.10">
    <property type="entry name" value="Histidine kinase-like ATPase, C-terminal domain"/>
    <property type="match status" value="1"/>
</dbReference>
<dbReference type="SMART" id="SM00387">
    <property type="entry name" value="HATPase_c"/>
    <property type="match status" value="1"/>
</dbReference>
<comment type="caution">
    <text evidence="11">The sequence shown here is derived from an EMBL/GenBank/DDBJ whole genome shotgun (WGS) entry which is preliminary data.</text>
</comment>
<dbReference type="PROSITE" id="PS50839">
    <property type="entry name" value="CHASE"/>
    <property type="match status" value="1"/>
</dbReference>
<proteinExistence type="predicted"/>
<dbReference type="PANTHER" id="PTHR43304">
    <property type="entry name" value="PHYTOCHROME-LIKE PROTEIN CPH1"/>
    <property type="match status" value="1"/>
</dbReference>
<dbReference type="SUPFAM" id="SSF55874">
    <property type="entry name" value="ATPase domain of HSP90 chaperone/DNA topoisomerase II/histidine kinase"/>
    <property type="match status" value="1"/>
</dbReference>
<dbReference type="NCBIfam" id="TIGR00229">
    <property type="entry name" value="sensory_box"/>
    <property type="match status" value="2"/>
</dbReference>
<dbReference type="InterPro" id="IPR000014">
    <property type="entry name" value="PAS"/>
</dbReference>
<feature type="domain" description="PAS" evidence="8">
    <location>
        <begin position="301"/>
        <end position="372"/>
    </location>
</feature>
<dbReference type="EMBL" id="JBHUOJ010000037">
    <property type="protein sequence ID" value="MFD2834897.1"/>
    <property type="molecule type" value="Genomic_DNA"/>
</dbReference>
<evidence type="ECO:0000256" key="6">
    <source>
        <dbReference type="SAM" id="Phobius"/>
    </source>
</evidence>
<dbReference type="Pfam" id="PF13426">
    <property type="entry name" value="PAS_9"/>
    <property type="match status" value="1"/>
</dbReference>
<evidence type="ECO:0000313" key="11">
    <source>
        <dbReference type="EMBL" id="MFD2834897.1"/>
    </source>
</evidence>
<dbReference type="InterPro" id="IPR013655">
    <property type="entry name" value="PAS_fold_3"/>
</dbReference>
<dbReference type="EC" id="2.7.13.3" evidence="2"/>
<dbReference type="Pfam" id="PF08447">
    <property type="entry name" value="PAS_3"/>
    <property type="match status" value="1"/>
</dbReference>
<dbReference type="Pfam" id="PF03924">
    <property type="entry name" value="CHASE"/>
    <property type="match status" value="1"/>
</dbReference>
<feature type="domain" description="CHASE" evidence="10">
    <location>
        <begin position="110"/>
        <end position="199"/>
    </location>
</feature>
<evidence type="ECO:0000259" key="10">
    <source>
        <dbReference type="PROSITE" id="PS50839"/>
    </source>
</evidence>
<dbReference type="InterPro" id="IPR001610">
    <property type="entry name" value="PAC"/>
</dbReference>
<evidence type="ECO:0000259" key="7">
    <source>
        <dbReference type="PROSITE" id="PS50109"/>
    </source>
</evidence>
<dbReference type="Gene3D" id="3.30.450.20">
    <property type="entry name" value="PAS domain"/>
    <property type="match status" value="2"/>
</dbReference>